<dbReference type="EMBL" id="GEBQ01032200">
    <property type="protein sequence ID" value="JAT07777.1"/>
    <property type="molecule type" value="Transcribed_RNA"/>
</dbReference>
<feature type="region of interest" description="Disordered" evidence="2">
    <location>
        <begin position="205"/>
        <end position="240"/>
    </location>
</feature>
<keyword evidence="1" id="KW-0175">Coiled coil</keyword>
<feature type="non-terminal residue" evidence="3">
    <location>
        <position position="1"/>
    </location>
</feature>
<sequence>KTVEDPIYETEEFMGFNKTSDYVSKQPESEEQAKQIINDEEKINQMHYSSYNEPIKVYVEPNKDTCNMPKQVVCKEYRLVMAKLEELNIVPPEVKVIIRDAVFLPEATRKKFKQYYKSKQLKALLPSREREDIEVSVQNLNKQLQSKINMMNTLMEMEESTDRLAQELLEKQSNSNQISEDELKKELEPSHTELLKKMSNQLQLLLENETKDGNSKSASKESVCKQRGDKEDTKETSTFS</sequence>
<evidence type="ECO:0000313" key="3">
    <source>
        <dbReference type="EMBL" id="JAT07777.1"/>
    </source>
</evidence>
<feature type="non-terminal residue" evidence="3">
    <location>
        <position position="240"/>
    </location>
</feature>
<proteinExistence type="predicted"/>
<dbReference type="AlphaFoldDB" id="A0A1B6K8J7"/>
<feature type="compositionally biased region" description="Basic and acidic residues" evidence="2">
    <location>
        <begin position="208"/>
        <end position="240"/>
    </location>
</feature>
<gene>
    <name evidence="3" type="ORF">g.26344</name>
</gene>
<evidence type="ECO:0000256" key="1">
    <source>
        <dbReference type="SAM" id="Coils"/>
    </source>
</evidence>
<organism evidence="3">
    <name type="scientific">Graphocephala atropunctata</name>
    <dbReference type="NCBI Taxonomy" id="36148"/>
    <lineage>
        <taxon>Eukaryota</taxon>
        <taxon>Metazoa</taxon>
        <taxon>Ecdysozoa</taxon>
        <taxon>Arthropoda</taxon>
        <taxon>Hexapoda</taxon>
        <taxon>Insecta</taxon>
        <taxon>Pterygota</taxon>
        <taxon>Neoptera</taxon>
        <taxon>Paraneoptera</taxon>
        <taxon>Hemiptera</taxon>
        <taxon>Auchenorrhyncha</taxon>
        <taxon>Membracoidea</taxon>
        <taxon>Cicadellidae</taxon>
        <taxon>Cicadellinae</taxon>
        <taxon>Cicadellini</taxon>
        <taxon>Graphocephala</taxon>
    </lineage>
</organism>
<accession>A0A1B6K8J7</accession>
<reference evidence="3" key="1">
    <citation type="submission" date="2015-11" db="EMBL/GenBank/DDBJ databases">
        <title>De novo transcriptome assembly of four potential Pierce s Disease insect vectors from Arizona vineyards.</title>
        <authorList>
            <person name="Tassone E.E."/>
        </authorList>
    </citation>
    <scope>NUCLEOTIDE SEQUENCE</scope>
</reference>
<protein>
    <submittedName>
        <fullName evidence="3">Uncharacterized protein</fullName>
    </submittedName>
</protein>
<evidence type="ECO:0000256" key="2">
    <source>
        <dbReference type="SAM" id="MobiDB-lite"/>
    </source>
</evidence>
<name>A0A1B6K8J7_9HEMI</name>
<feature type="coiled-coil region" evidence="1">
    <location>
        <begin position="137"/>
        <end position="174"/>
    </location>
</feature>